<dbReference type="RefSeq" id="WP_060653330.1">
    <property type="nucleotide sequence ID" value="NZ_AZXY01000011.1"/>
</dbReference>
<evidence type="ECO:0000313" key="5">
    <source>
        <dbReference type="EMBL" id="KSZ56978.1"/>
    </source>
</evidence>
<comment type="caution">
    <text evidence="5">The sequence shown here is derived from an EMBL/GenBank/DDBJ whole genome shotgun (WGS) entry which is preliminary data.</text>
</comment>
<dbReference type="InterPro" id="IPR057326">
    <property type="entry name" value="KR_dom"/>
</dbReference>
<organism evidence="5 6">
    <name type="scientific">Rhodococcus pyridinivorans KG-16</name>
    <dbReference type="NCBI Taxonomy" id="1441730"/>
    <lineage>
        <taxon>Bacteria</taxon>
        <taxon>Bacillati</taxon>
        <taxon>Actinomycetota</taxon>
        <taxon>Actinomycetes</taxon>
        <taxon>Mycobacteriales</taxon>
        <taxon>Nocardiaceae</taxon>
        <taxon>Rhodococcus</taxon>
    </lineage>
</organism>
<dbReference type="PATRIC" id="fig|1441730.3.peg.4080"/>
<dbReference type="SUPFAM" id="SSF51735">
    <property type="entry name" value="NAD(P)-binding Rossmann-fold domains"/>
    <property type="match status" value="1"/>
</dbReference>
<dbReference type="PANTHER" id="PTHR44196:SF1">
    <property type="entry name" value="DEHYDROGENASE_REDUCTASE SDR FAMILY MEMBER 7B"/>
    <property type="match status" value="1"/>
</dbReference>
<feature type="domain" description="Ketoreductase" evidence="4">
    <location>
        <begin position="10"/>
        <end position="190"/>
    </location>
</feature>
<dbReference type="AlphaFoldDB" id="A0A0V9UG55"/>
<dbReference type="Pfam" id="PF00106">
    <property type="entry name" value="adh_short"/>
    <property type="match status" value="1"/>
</dbReference>
<dbReference type="Proteomes" id="UP000053060">
    <property type="component" value="Unassembled WGS sequence"/>
</dbReference>
<comment type="similarity">
    <text evidence="1">Belongs to the short-chain dehydrogenases/reductases (SDR) family.</text>
</comment>
<reference evidence="5 6" key="2">
    <citation type="journal article" date="2016" name="Genome Announc.">
        <title>Draft Genome Sequence of a Versatile Hydrocarbon-Degrading Bacterium, Rhodococcus pyridinivorans Strain KG-16, Collected from Oil Fields in India.</title>
        <authorList>
            <person name="Aggarwal R.K."/>
            <person name="Dawar C."/>
            <person name="Phanindranath R."/>
            <person name="Mutnuri L."/>
            <person name="Dayal A.M."/>
        </authorList>
    </citation>
    <scope>NUCLEOTIDE SEQUENCE [LARGE SCALE GENOMIC DNA]</scope>
    <source>
        <strain evidence="5 6">KG-16</strain>
    </source>
</reference>
<feature type="compositionally biased region" description="Low complexity" evidence="3">
    <location>
        <begin position="283"/>
        <end position="301"/>
    </location>
</feature>
<evidence type="ECO:0000256" key="3">
    <source>
        <dbReference type="SAM" id="MobiDB-lite"/>
    </source>
</evidence>
<dbReference type="InterPro" id="IPR036291">
    <property type="entry name" value="NAD(P)-bd_dom_sf"/>
</dbReference>
<evidence type="ECO:0000259" key="4">
    <source>
        <dbReference type="SMART" id="SM00822"/>
    </source>
</evidence>
<dbReference type="EMBL" id="AZXY01000011">
    <property type="protein sequence ID" value="KSZ56978.1"/>
    <property type="molecule type" value="Genomic_DNA"/>
</dbReference>
<reference evidence="6" key="1">
    <citation type="submission" date="2015-01" db="EMBL/GenBank/DDBJ databases">
        <title>Draft genome sequence of Rhodococcus pyridinivorans strain KG-16, a hydrocarbon-degrading bacterium.</title>
        <authorList>
            <person name="Aggarwal R.K."/>
            <person name="Dawar C."/>
        </authorList>
    </citation>
    <scope>NUCLEOTIDE SEQUENCE [LARGE SCALE GENOMIC DNA]</scope>
    <source>
        <strain evidence="6">KG-16</strain>
    </source>
</reference>
<dbReference type="SMART" id="SM00822">
    <property type="entry name" value="PKS_KR"/>
    <property type="match status" value="1"/>
</dbReference>
<dbReference type="Gene3D" id="3.40.50.720">
    <property type="entry name" value="NAD(P)-binding Rossmann-like Domain"/>
    <property type="match status" value="1"/>
</dbReference>
<dbReference type="InterPro" id="IPR002347">
    <property type="entry name" value="SDR_fam"/>
</dbReference>
<dbReference type="PRINTS" id="PR00081">
    <property type="entry name" value="GDHRDH"/>
</dbReference>
<evidence type="ECO:0000256" key="1">
    <source>
        <dbReference type="ARBA" id="ARBA00006484"/>
    </source>
</evidence>
<accession>A0A0V9UG55</accession>
<dbReference type="PANTHER" id="PTHR44196">
    <property type="entry name" value="DEHYDROGENASE/REDUCTASE SDR FAMILY MEMBER 7B"/>
    <property type="match status" value="1"/>
</dbReference>
<dbReference type="GO" id="GO:0016020">
    <property type="term" value="C:membrane"/>
    <property type="evidence" value="ECO:0007669"/>
    <property type="project" value="TreeGrafter"/>
</dbReference>
<evidence type="ECO:0000313" key="6">
    <source>
        <dbReference type="Proteomes" id="UP000053060"/>
    </source>
</evidence>
<feature type="region of interest" description="Disordered" evidence="3">
    <location>
        <begin position="281"/>
        <end position="308"/>
    </location>
</feature>
<dbReference type="NCBIfam" id="NF004526">
    <property type="entry name" value="PRK05872.1"/>
    <property type="match status" value="1"/>
</dbReference>
<gene>
    <name evidence="5" type="ORF">Z045_19535</name>
</gene>
<dbReference type="CDD" id="cd05233">
    <property type="entry name" value="SDR_c"/>
    <property type="match status" value="1"/>
</dbReference>
<evidence type="ECO:0000256" key="2">
    <source>
        <dbReference type="ARBA" id="ARBA00023002"/>
    </source>
</evidence>
<keyword evidence="2" id="KW-0560">Oxidoreductase</keyword>
<protein>
    <submittedName>
        <fullName evidence="5">Short-chain dehydrogenase</fullName>
    </submittedName>
</protein>
<name>A0A0V9UG55_9NOCA</name>
<proteinExistence type="inferred from homology"/>
<sequence length="308" mass="32552">MDTTSALEGKVALVTGAARGIGAHTARALARHRVHLVLVDRDAEPLRELEAELGAETVVAAVADVCDLDAVERVVSAGVDRFGGIDLVLANAGMTSYGSVAQIDPATFARVIEVNLIGVFNTIRAVLPSVVERRGHILVVSSAAAFLPAPGMAAYDAIKAGNEHFVSALRLEVAPYGVEVGSAHMGWIDTPMIQDIRADLPVFSSMLAGLPAPLSKTLPVEVCADAFVSALATRKRRVYVPRWIATMRWLKPILSSRPAERVMLARYGSFLATMDHQVSELGRSTSARTAPTGSGSSAGGESRMDGTR</sequence>
<dbReference type="GO" id="GO:0016491">
    <property type="term" value="F:oxidoreductase activity"/>
    <property type="evidence" value="ECO:0007669"/>
    <property type="project" value="UniProtKB-KW"/>
</dbReference>